<protein>
    <submittedName>
        <fullName evidence="1">Uncharacterized protein</fullName>
    </submittedName>
</protein>
<dbReference type="RefSeq" id="XP_031076640.1">
    <property type="nucleotide sequence ID" value="XM_031226067.1"/>
</dbReference>
<dbReference type="Proteomes" id="UP000183971">
    <property type="component" value="Unassembled WGS sequence"/>
</dbReference>
<dbReference type="VEuPathDB" id="FungiDB:FPRO_03693"/>
<dbReference type="AlphaFoldDB" id="A0A1L7V5C6"/>
<keyword evidence="2" id="KW-1185">Reference proteome</keyword>
<comment type="caution">
    <text evidence="1">The sequence shown here is derived from an EMBL/GenBank/DDBJ whole genome shotgun (WGS) entry which is preliminary data.</text>
</comment>
<sequence length="71" mass="7985">MPTPDQQTKQQQETKSRDSVMLQIWLNEPEDVVSATDAWSSQRALAKPRHHFDLVQSSRPKSKTANIAPAA</sequence>
<evidence type="ECO:0000313" key="2">
    <source>
        <dbReference type="Proteomes" id="UP000183971"/>
    </source>
</evidence>
<proteinExistence type="predicted"/>
<dbReference type="GeneID" id="42048578"/>
<reference evidence="2" key="1">
    <citation type="journal article" date="2016" name="Genome Biol. Evol.">
        <title>Comparative 'omics' of the Fusarium fujikuroi species complex highlights differences in genetic potential and metabolite synthesis.</title>
        <authorList>
            <person name="Niehaus E.-M."/>
            <person name="Muensterkoetter M."/>
            <person name="Proctor R.H."/>
            <person name="Brown D.W."/>
            <person name="Sharon A."/>
            <person name="Idan Y."/>
            <person name="Oren-Young L."/>
            <person name="Sieber C.M."/>
            <person name="Novak O."/>
            <person name="Pencik A."/>
            <person name="Tarkowska D."/>
            <person name="Hromadova K."/>
            <person name="Freeman S."/>
            <person name="Maymon M."/>
            <person name="Elazar M."/>
            <person name="Youssef S.A."/>
            <person name="El-Shabrawy E.S.M."/>
            <person name="Shalaby A.B.A."/>
            <person name="Houterman P."/>
            <person name="Brock N.L."/>
            <person name="Burkhardt I."/>
            <person name="Tsavkelova E.A."/>
            <person name="Dickschat J.S."/>
            <person name="Galuszka P."/>
            <person name="Gueldener U."/>
            <person name="Tudzynski B."/>
        </authorList>
    </citation>
    <scope>NUCLEOTIDE SEQUENCE [LARGE SCALE GENOMIC DNA]</scope>
    <source>
        <strain evidence="2">ET1</strain>
    </source>
</reference>
<organism evidence="1 2">
    <name type="scientific">Fusarium proliferatum (strain ET1)</name>
    <name type="common">Orchid endophyte fungus</name>
    <dbReference type="NCBI Taxonomy" id="1227346"/>
    <lineage>
        <taxon>Eukaryota</taxon>
        <taxon>Fungi</taxon>
        <taxon>Dikarya</taxon>
        <taxon>Ascomycota</taxon>
        <taxon>Pezizomycotina</taxon>
        <taxon>Sordariomycetes</taxon>
        <taxon>Hypocreomycetidae</taxon>
        <taxon>Hypocreales</taxon>
        <taxon>Nectriaceae</taxon>
        <taxon>Fusarium</taxon>
        <taxon>Fusarium fujikuroi species complex</taxon>
    </lineage>
</organism>
<gene>
    <name evidence="1" type="ORF">FPRO_03693</name>
</gene>
<evidence type="ECO:0000313" key="1">
    <source>
        <dbReference type="EMBL" id="CZR36047.1"/>
    </source>
</evidence>
<name>A0A1L7V5C6_FUSPR</name>
<accession>A0A1L7V5C6</accession>
<dbReference type="EMBL" id="FJOF01000002">
    <property type="protein sequence ID" value="CZR36047.1"/>
    <property type="molecule type" value="Genomic_DNA"/>
</dbReference>